<sequence length="110" mass="12704">MLKIGKLNNCLAICDLSGSKSGTPVEVSVALGLLISESSEDPWKGKLKEHQKIKRLFVFSDIEFNQASRKQRYQNNEVPENEWETDYGVIQQKFRAKGYRKVPEILFWNL</sequence>
<feature type="domain" description="DUF7788" evidence="1">
    <location>
        <begin position="45"/>
        <end position="110"/>
    </location>
</feature>
<dbReference type="AlphaFoldDB" id="A0AAD4SV07"/>
<name>A0AAD4SV07_9MAGN</name>
<comment type="caution">
    <text evidence="2">The sequence shown here is derived from an EMBL/GenBank/DDBJ whole genome shotgun (WGS) entry which is preliminary data.</text>
</comment>
<gene>
    <name evidence="2" type="ORF">MKW98_031060</name>
</gene>
<dbReference type="Proteomes" id="UP001202328">
    <property type="component" value="Unassembled WGS sequence"/>
</dbReference>
<organism evidence="2 3">
    <name type="scientific">Papaver atlanticum</name>
    <dbReference type="NCBI Taxonomy" id="357466"/>
    <lineage>
        <taxon>Eukaryota</taxon>
        <taxon>Viridiplantae</taxon>
        <taxon>Streptophyta</taxon>
        <taxon>Embryophyta</taxon>
        <taxon>Tracheophyta</taxon>
        <taxon>Spermatophyta</taxon>
        <taxon>Magnoliopsida</taxon>
        <taxon>Ranunculales</taxon>
        <taxon>Papaveraceae</taxon>
        <taxon>Papaveroideae</taxon>
        <taxon>Papaver</taxon>
    </lineage>
</organism>
<dbReference type="EMBL" id="JAJJMB010008256">
    <property type="protein sequence ID" value="KAI3924809.1"/>
    <property type="molecule type" value="Genomic_DNA"/>
</dbReference>
<evidence type="ECO:0000313" key="2">
    <source>
        <dbReference type="EMBL" id="KAI3924809.1"/>
    </source>
</evidence>
<proteinExistence type="predicted"/>
<accession>A0AAD4SV07</accession>
<dbReference type="InterPro" id="IPR011205">
    <property type="entry name" value="UCP015417_vWA"/>
</dbReference>
<protein>
    <recommendedName>
        <fullName evidence="1">DUF7788 domain-containing protein</fullName>
    </recommendedName>
</protein>
<dbReference type="PANTHER" id="PTHR31373:SF17">
    <property type="entry name" value="OS06G0652100 PROTEIN"/>
    <property type="match status" value="1"/>
</dbReference>
<dbReference type="InterPro" id="IPR056690">
    <property type="entry name" value="DUF7788"/>
</dbReference>
<keyword evidence="3" id="KW-1185">Reference proteome</keyword>
<reference evidence="2" key="1">
    <citation type="submission" date="2022-04" db="EMBL/GenBank/DDBJ databases">
        <title>A functionally conserved STORR gene fusion in Papaver species that diverged 16.8 million years ago.</title>
        <authorList>
            <person name="Catania T."/>
        </authorList>
    </citation>
    <scope>NUCLEOTIDE SEQUENCE</scope>
    <source>
        <strain evidence="2">S-188037</strain>
    </source>
</reference>
<dbReference type="PANTHER" id="PTHR31373">
    <property type="entry name" value="OS06G0652100 PROTEIN"/>
    <property type="match status" value="1"/>
</dbReference>
<evidence type="ECO:0000259" key="1">
    <source>
        <dbReference type="Pfam" id="PF25043"/>
    </source>
</evidence>
<evidence type="ECO:0000313" key="3">
    <source>
        <dbReference type="Proteomes" id="UP001202328"/>
    </source>
</evidence>
<dbReference type="Pfam" id="PF25043">
    <property type="entry name" value="DUF7788"/>
    <property type="match status" value="1"/>
</dbReference>